<keyword evidence="1" id="KW-0863">Zinc-finger</keyword>
<dbReference type="InterPro" id="IPR001878">
    <property type="entry name" value="Znf_CCHC"/>
</dbReference>
<gene>
    <name evidence="4" type="ORF">Tci_612711</name>
</gene>
<feature type="region of interest" description="Disordered" evidence="2">
    <location>
        <begin position="185"/>
        <end position="204"/>
    </location>
</feature>
<accession>A0A699JJG7</accession>
<dbReference type="AlphaFoldDB" id="A0A699JJG7"/>
<comment type="caution">
    <text evidence="4">The sequence shown here is derived from an EMBL/GenBank/DDBJ whole genome shotgun (WGS) entry which is preliminary data.</text>
</comment>
<feature type="region of interest" description="Disordered" evidence="2">
    <location>
        <begin position="300"/>
        <end position="324"/>
    </location>
</feature>
<feature type="region of interest" description="Disordered" evidence="2">
    <location>
        <begin position="345"/>
        <end position="410"/>
    </location>
</feature>
<evidence type="ECO:0000256" key="1">
    <source>
        <dbReference type="PROSITE-ProRule" id="PRU00047"/>
    </source>
</evidence>
<feature type="domain" description="CCHC-type" evidence="3">
    <location>
        <begin position="162"/>
        <end position="176"/>
    </location>
</feature>
<feature type="non-terminal residue" evidence="4">
    <location>
        <position position="1"/>
    </location>
</feature>
<feature type="compositionally biased region" description="Basic residues" evidence="2">
    <location>
        <begin position="397"/>
        <end position="410"/>
    </location>
</feature>
<keyword evidence="1" id="KW-0862">Zinc</keyword>
<feature type="compositionally biased region" description="Basic and acidic residues" evidence="2">
    <location>
        <begin position="194"/>
        <end position="204"/>
    </location>
</feature>
<dbReference type="SUPFAM" id="SSF57756">
    <property type="entry name" value="Retrovirus zinc finger-like domains"/>
    <property type="match status" value="1"/>
</dbReference>
<proteinExistence type="predicted"/>
<dbReference type="EMBL" id="BKCJ010418671">
    <property type="protein sequence ID" value="GFA40739.1"/>
    <property type="molecule type" value="Genomic_DNA"/>
</dbReference>
<keyword evidence="1" id="KW-0479">Metal-binding</keyword>
<evidence type="ECO:0000256" key="2">
    <source>
        <dbReference type="SAM" id="MobiDB-lite"/>
    </source>
</evidence>
<feature type="compositionally biased region" description="Polar residues" evidence="2">
    <location>
        <begin position="137"/>
        <end position="153"/>
    </location>
</feature>
<dbReference type="GO" id="GO:0003676">
    <property type="term" value="F:nucleic acid binding"/>
    <property type="evidence" value="ECO:0007669"/>
    <property type="project" value="InterPro"/>
</dbReference>
<feature type="compositionally biased region" description="Acidic residues" evidence="2">
    <location>
        <begin position="345"/>
        <end position="357"/>
    </location>
</feature>
<evidence type="ECO:0000259" key="3">
    <source>
        <dbReference type="PROSITE" id="PS50158"/>
    </source>
</evidence>
<reference evidence="4" key="1">
    <citation type="journal article" date="2019" name="Sci. Rep.">
        <title>Draft genome of Tanacetum cinerariifolium, the natural source of mosquito coil.</title>
        <authorList>
            <person name="Yamashiro T."/>
            <person name="Shiraishi A."/>
            <person name="Satake H."/>
            <person name="Nakayama K."/>
        </authorList>
    </citation>
    <scope>NUCLEOTIDE SEQUENCE</scope>
</reference>
<dbReference type="Gene3D" id="4.10.60.10">
    <property type="entry name" value="Zinc finger, CCHC-type"/>
    <property type="match status" value="1"/>
</dbReference>
<protein>
    <recommendedName>
        <fullName evidence="3">CCHC-type domain-containing protein</fullName>
    </recommendedName>
</protein>
<dbReference type="SMART" id="SM00343">
    <property type="entry name" value="ZnF_C2HC"/>
    <property type="match status" value="1"/>
</dbReference>
<feature type="region of interest" description="Disordered" evidence="2">
    <location>
        <begin position="132"/>
        <end position="153"/>
    </location>
</feature>
<sequence length="410" mass="46053">HFARDCRAKGNQDNRRRYARYNGNKARDNGRRPTYQDDSKALVTIDGKDIDWSGHVEEDIQNYAMMAYSSSNSDSDNKESDLEDTPVNDRYAEGIHAVPPPMTGNYMPSGPDVEIEYSKFTYGLKQTLVDESDSKTSDYASYESDSSVETTTSMPTPTKVECFNCHKIGHFARDCRAKGNQDNRRRYARYNGNKARDNGRRPTYQDDSKALVTIDGKDIDWSGHVEEDIQNYAMMAYSSSNSDSDNKESDLEDTPVNDRYAEGIHAVPPLMTGNYMPSGPDVEIEYSKFTYGLKQTLVDESDSKPSDYASYESDSSVETTTSMPTPVKNAPKVICEPKVWNDAPIIEEYESDSDDDSVSNVQEDKETPSFAFTVSVQHVKPSRENVKETSTPSQCPKVKKQGRTGHTRKG</sequence>
<dbReference type="GO" id="GO:0008270">
    <property type="term" value="F:zinc ion binding"/>
    <property type="evidence" value="ECO:0007669"/>
    <property type="project" value="UniProtKB-KW"/>
</dbReference>
<feature type="compositionally biased region" description="Polar residues" evidence="2">
    <location>
        <begin position="312"/>
        <end position="324"/>
    </location>
</feature>
<dbReference type="InterPro" id="IPR036875">
    <property type="entry name" value="Znf_CCHC_sf"/>
</dbReference>
<name>A0A699JJG7_TANCI</name>
<feature type="region of interest" description="Disordered" evidence="2">
    <location>
        <begin position="69"/>
        <end position="105"/>
    </location>
</feature>
<evidence type="ECO:0000313" key="4">
    <source>
        <dbReference type="EMBL" id="GFA40739.1"/>
    </source>
</evidence>
<dbReference type="Pfam" id="PF00098">
    <property type="entry name" value="zf-CCHC"/>
    <property type="match status" value="1"/>
</dbReference>
<organism evidence="4">
    <name type="scientific">Tanacetum cinerariifolium</name>
    <name type="common">Dalmatian daisy</name>
    <name type="synonym">Chrysanthemum cinerariifolium</name>
    <dbReference type="NCBI Taxonomy" id="118510"/>
    <lineage>
        <taxon>Eukaryota</taxon>
        <taxon>Viridiplantae</taxon>
        <taxon>Streptophyta</taxon>
        <taxon>Embryophyta</taxon>
        <taxon>Tracheophyta</taxon>
        <taxon>Spermatophyta</taxon>
        <taxon>Magnoliopsida</taxon>
        <taxon>eudicotyledons</taxon>
        <taxon>Gunneridae</taxon>
        <taxon>Pentapetalae</taxon>
        <taxon>asterids</taxon>
        <taxon>campanulids</taxon>
        <taxon>Asterales</taxon>
        <taxon>Asteraceae</taxon>
        <taxon>Asteroideae</taxon>
        <taxon>Anthemideae</taxon>
        <taxon>Anthemidinae</taxon>
        <taxon>Tanacetum</taxon>
    </lineage>
</organism>
<dbReference type="PROSITE" id="PS50158">
    <property type="entry name" value="ZF_CCHC"/>
    <property type="match status" value="1"/>
</dbReference>